<keyword evidence="3" id="KW-1185">Reference proteome</keyword>
<feature type="region of interest" description="Disordered" evidence="1">
    <location>
        <begin position="643"/>
        <end position="662"/>
    </location>
</feature>
<feature type="compositionally biased region" description="Pro residues" evidence="1">
    <location>
        <begin position="572"/>
        <end position="587"/>
    </location>
</feature>
<gene>
    <name evidence="2" type="ORF">Vbra_20091</name>
</gene>
<feature type="compositionally biased region" description="Pro residues" evidence="1">
    <location>
        <begin position="366"/>
        <end position="381"/>
    </location>
</feature>
<protein>
    <submittedName>
        <fullName evidence="2">Uncharacterized protein</fullName>
    </submittedName>
</protein>
<feature type="compositionally biased region" description="Gly residues" evidence="1">
    <location>
        <begin position="518"/>
        <end position="533"/>
    </location>
</feature>
<feature type="region of interest" description="Disordered" evidence="1">
    <location>
        <begin position="331"/>
        <end position="621"/>
    </location>
</feature>
<feature type="compositionally biased region" description="Pro residues" evidence="1">
    <location>
        <begin position="831"/>
        <end position="844"/>
    </location>
</feature>
<dbReference type="InParanoid" id="A0A0G4EA70"/>
<feature type="compositionally biased region" description="Low complexity" evidence="1">
    <location>
        <begin position="504"/>
        <end position="517"/>
    </location>
</feature>
<proteinExistence type="predicted"/>
<organism evidence="2 3">
    <name type="scientific">Vitrella brassicaformis (strain CCMP3155)</name>
    <dbReference type="NCBI Taxonomy" id="1169540"/>
    <lineage>
        <taxon>Eukaryota</taxon>
        <taxon>Sar</taxon>
        <taxon>Alveolata</taxon>
        <taxon>Colpodellida</taxon>
        <taxon>Vitrellaceae</taxon>
        <taxon>Vitrella</taxon>
    </lineage>
</organism>
<feature type="compositionally biased region" description="Basic residues" evidence="1">
    <location>
        <begin position="427"/>
        <end position="438"/>
    </location>
</feature>
<feature type="region of interest" description="Disordered" evidence="1">
    <location>
        <begin position="84"/>
        <end position="225"/>
    </location>
</feature>
<evidence type="ECO:0000256" key="1">
    <source>
        <dbReference type="SAM" id="MobiDB-lite"/>
    </source>
</evidence>
<reference evidence="2 3" key="1">
    <citation type="submission" date="2014-11" db="EMBL/GenBank/DDBJ databases">
        <authorList>
            <person name="Zhu J."/>
            <person name="Qi W."/>
            <person name="Song R."/>
        </authorList>
    </citation>
    <scope>NUCLEOTIDE SEQUENCE [LARGE SCALE GENOMIC DNA]</scope>
</reference>
<feature type="region of interest" description="Disordered" evidence="1">
    <location>
        <begin position="1"/>
        <end position="58"/>
    </location>
</feature>
<dbReference type="Proteomes" id="UP000041254">
    <property type="component" value="Unassembled WGS sequence"/>
</dbReference>
<feature type="compositionally biased region" description="Basic and acidic residues" evidence="1">
    <location>
        <begin position="136"/>
        <end position="146"/>
    </location>
</feature>
<dbReference type="EMBL" id="CDMY01000047">
    <property type="protein sequence ID" value="CEL92136.1"/>
    <property type="molecule type" value="Genomic_DNA"/>
</dbReference>
<dbReference type="VEuPathDB" id="CryptoDB:Vbra_20091"/>
<feature type="compositionally biased region" description="Gly residues" evidence="1">
    <location>
        <begin position="190"/>
        <end position="216"/>
    </location>
</feature>
<feature type="compositionally biased region" description="Low complexity" evidence="1">
    <location>
        <begin position="24"/>
        <end position="39"/>
    </location>
</feature>
<dbReference type="AlphaFoldDB" id="A0A0G4EA70"/>
<dbReference type="OMA" id="APLENWA"/>
<name>A0A0G4EA70_VITBC</name>
<evidence type="ECO:0000313" key="2">
    <source>
        <dbReference type="EMBL" id="CEL92136.1"/>
    </source>
</evidence>
<feature type="compositionally biased region" description="Polar residues" evidence="1">
    <location>
        <begin position="1"/>
        <end position="22"/>
    </location>
</feature>
<feature type="compositionally biased region" description="Basic and acidic residues" evidence="1">
    <location>
        <begin position="84"/>
        <end position="95"/>
    </location>
</feature>
<evidence type="ECO:0000313" key="3">
    <source>
        <dbReference type="Proteomes" id="UP000041254"/>
    </source>
</evidence>
<feature type="region of interest" description="Disordered" evidence="1">
    <location>
        <begin position="823"/>
        <end position="851"/>
    </location>
</feature>
<sequence>MDSPEETSSNPQRPEASNSHLSSAEGTDAAIDAAASGHPADGERGALDTGPQHYGPGKQLRLLANDSYINWDLSVVDEHHHDDSVGDDAYLHSDGPDQSQPFVTPRPGPASSAAANDDALFHTPFSPHHQQPPSRLDTDTAIRTEDSLPLPLPGAGTEPPPLPRFGSPSQATDEDVRDRSWVVAEEGADCQGGEGAGKGDSDGGGGGDGGDGGNGGDRGRDEDHRLLTEALGRARAAAGGSGLKERKRDYGKPWLANTLRAEEGVAVADGAEPADPSVSSGARPSQLSTILDAAGEKEGEELLFIYTKAKELYGGMPIREALRLYLEKDAGGEEGHQDGDAPTPAPAPIHPHPHTQNSNPGAACPSLPPSGPPASHTPPPADGNMQGFESPITFVLRRPNKSPIPHNVEPDSDSSVSPEVPPFPHALGKRPPGKKKKAAAAAAGTSRLLSPPAAGDGGTGSCNNSPIAKRPDTHLQSPSPGLEEPTKPAPAAPKKPEGVVGTHPFSSVPSLSPSPGRQRGGAGAGGGGAGLAGGNTAARAKKRHGGGGGGGLTMTPRSKRHPDLPPRHPGSRPGPPSKAVPPLPPAKPNTTEQSSHSHHRTEEERTPAQDQNTIRRQQQQQVPLRLEGGMSGGVVHKAVVKQSGTDGGADVPEGPSIQGWATGAGAGAGVGAAGVGMRRMTAGGERGMVGGNINIPTKGLQVYGSPPSFYPGYFSPPMPGFFPPQSGPLPRHPSAPRPLVAVPSYRPILSYGFHQTSRGVSVPNMQLQGQGHRQHPPLNPLNPPGFMIYQPRPPLPPQQPIRAATGTQLRHTPILPTGQLYTPSPARPQFAPRPPQHPTPPPAPGARLHQGGGFMSPPSLGLMHVAAAGTPPLMSPLPSAIGMHSPATLVGGGGGGGQMVGGAHPLHTQQRGGWARGGVQR</sequence>
<accession>A0A0G4EA70</accession>